<comment type="caution">
    <text evidence="11">The sequence shown here is derived from an EMBL/GenBank/DDBJ whole genome shotgun (WGS) entry which is preliminary data.</text>
</comment>
<dbReference type="InterPro" id="IPR002659">
    <property type="entry name" value="Glyco_trans_31"/>
</dbReference>
<evidence type="ECO:0000256" key="2">
    <source>
        <dbReference type="ARBA" id="ARBA00008661"/>
    </source>
</evidence>
<comment type="subcellular location">
    <subcellularLocation>
        <location evidence="1 10">Golgi apparatus membrane</location>
        <topology evidence="1 10">Single-pass type II membrane protein</topology>
    </subcellularLocation>
</comment>
<comment type="similarity">
    <text evidence="2 10">Belongs to the glycosyltransferase 31 family.</text>
</comment>
<evidence type="ECO:0000256" key="1">
    <source>
        <dbReference type="ARBA" id="ARBA00004323"/>
    </source>
</evidence>
<reference evidence="11" key="1">
    <citation type="submission" date="2022-03" db="EMBL/GenBank/DDBJ databases">
        <authorList>
            <person name="Martin C."/>
        </authorList>
    </citation>
    <scope>NUCLEOTIDE SEQUENCE</scope>
</reference>
<keyword evidence="7 10" id="KW-1133">Transmembrane helix</keyword>
<dbReference type="GO" id="GO:0000139">
    <property type="term" value="C:Golgi membrane"/>
    <property type="evidence" value="ECO:0007669"/>
    <property type="project" value="UniProtKB-SubCell"/>
</dbReference>
<dbReference type="AlphaFoldDB" id="A0A8J1UAE6"/>
<name>A0A8J1UAE6_OWEFU</name>
<dbReference type="Pfam" id="PF01762">
    <property type="entry name" value="Galactosyl_T"/>
    <property type="match status" value="1"/>
</dbReference>
<evidence type="ECO:0000256" key="8">
    <source>
        <dbReference type="ARBA" id="ARBA00023034"/>
    </source>
</evidence>
<dbReference type="OrthoDB" id="6052873at2759"/>
<feature type="transmembrane region" description="Helical" evidence="10">
    <location>
        <begin position="6"/>
        <end position="24"/>
    </location>
</feature>
<keyword evidence="12" id="KW-1185">Reference proteome</keyword>
<keyword evidence="6 10" id="KW-0735">Signal-anchor</keyword>
<keyword evidence="3 10" id="KW-0328">Glycosyltransferase</keyword>
<dbReference type="GO" id="GO:0016758">
    <property type="term" value="F:hexosyltransferase activity"/>
    <property type="evidence" value="ECO:0007669"/>
    <property type="project" value="InterPro"/>
</dbReference>
<keyword evidence="4" id="KW-0808">Transferase</keyword>
<evidence type="ECO:0000256" key="9">
    <source>
        <dbReference type="ARBA" id="ARBA00023136"/>
    </source>
</evidence>
<evidence type="ECO:0000313" key="12">
    <source>
        <dbReference type="Proteomes" id="UP000749559"/>
    </source>
</evidence>
<sequence length="363" mass="41543">MKLPIFYGIIFTNGVLTLILWLYLKKHFRAEKSEATTEAFTCRSIHQYRDMKQSTNSTRNEKRTSTPKQFFAAKLVNAHFDDYTFVQNPVIKDTGKQTESENVILVLVMSDSNVVSKSFRTVLRDAIGNVSIVKKWRLKILFLIGTNPTESSNMMRVKEESRQFGDIILGDFPDDYLSFTIKTAMAYRWVLQYYAKVKYILRITQDVIINPYNLVNLVESIKTKNPEKDSIIMGLVITGAKPTFNHPRWAYKSTIPWPPGVPYPPYPAGPAVLSSIAATMAINTAICDTPVIFPDDCYLGIIAEKTEINPIGLEHFLWSQGELFLTINEKIRRRKVAIHCRGSPDIMAKAWKYIQKINRTNKN</sequence>
<dbReference type="Proteomes" id="UP000749559">
    <property type="component" value="Unassembled WGS sequence"/>
</dbReference>
<gene>
    <name evidence="11" type="ORF">OFUS_LOCUS749</name>
</gene>
<dbReference type="Gene3D" id="3.90.550.50">
    <property type="match status" value="1"/>
</dbReference>
<dbReference type="PANTHER" id="PTHR11214">
    <property type="entry name" value="BETA-1,3-N-ACETYLGLUCOSAMINYLTRANSFERASE"/>
    <property type="match status" value="1"/>
</dbReference>
<dbReference type="EMBL" id="CAIIXF020000001">
    <property type="protein sequence ID" value="CAH1773106.1"/>
    <property type="molecule type" value="Genomic_DNA"/>
</dbReference>
<evidence type="ECO:0000256" key="7">
    <source>
        <dbReference type="ARBA" id="ARBA00022989"/>
    </source>
</evidence>
<keyword evidence="5 10" id="KW-0812">Transmembrane</keyword>
<keyword evidence="9 10" id="KW-0472">Membrane</keyword>
<protein>
    <recommendedName>
        <fullName evidence="10">Hexosyltransferase</fullName>
        <ecNumber evidence="10">2.4.1.-</ecNumber>
    </recommendedName>
</protein>
<keyword evidence="8 10" id="KW-0333">Golgi apparatus</keyword>
<dbReference type="GO" id="GO:0006493">
    <property type="term" value="P:protein O-linked glycosylation"/>
    <property type="evidence" value="ECO:0007669"/>
    <property type="project" value="TreeGrafter"/>
</dbReference>
<evidence type="ECO:0000256" key="3">
    <source>
        <dbReference type="ARBA" id="ARBA00022676"/>
    </source>
</evidence>
<proteinExistence type="inferred from homology"/>
<evidence type="ECO:0000256" key="4">
    <source>
        <dbReference type="ARBA" id="ARBA00022679"/>
    </source>
</evidence>
<dbReference type="EC" id="2.4.1.-" evidence="10"/>
<evidence type="ECO:0000313" key="11">
    <source>
        <dbReference type="EMBL" id="CAH1773106.1"/>
    </source>
</evidence>
<accession>A0A8J1UAE6</accession>
<dbReference type="PANTHER" id="PTHR11214:SF314">
    <property type="entry name" value="HEXOSYLTRANSFERASE"/>
    <property type="match status" value="1"/>
</dbReference>
<evidence type="ECO:0000256" key="10">
    <source>
        <dbReference type="RuleBase" id="RU363063"/>
    </source>
</evidence>
<organism evidence="11 12">
    <name type="scientific">Owenia fusiformis</name>
    <name type="common">Polychaete worm</name>
    <dbReference type="NCBI Taxonomy" id="6347"/>
    <lineage>
        <taxon>Eukaryota</taxon>
        <taxon>Metazoa</taxon>
        <taxon>Spiralia</taxon>
        <taxon>Lophotrochozoa</taxon>
        <taxon>Annelida</taxon>
        <taxon>Polychaeta</taxon>
        <taxon>Sedentaria</taxon>
        <taxon>Canalipalpata</taxon>
        <taxon>Sabellida</taxon>
        <taxon>Oweniida</taxon>
        <taxon>Oweniidae</taxon>
        <taxon>Owenia</taxon>
    </lineage>
</organism>
<evidence type="ECO:0000256" key="6">
    <source>
        <dbReference type="ARBA" id="ARBA00022968"/>
    </source>
</evidence>
<evidence type="ECO:0000256" key="5">
    <source>
        <dbReference type="ARBA" id="ARBA00022692"/>
    </source>
</evidence>